<accession>A0ABT5X0P0</accession>
<proteinExistence type="predicted"/>
<keyword evidence="1" id="KW-0472">Membrane</keyword>
<protein>
    <recommendedName>
        <fullName evidence="4">Gram-positive cocci surface proteins LPxTG domain-containing protein</fullName>
    </recommendedName>
</protein>
<evidence type="ECO:0000256" key="1">
    <source>
        <dbReference type="SAM" id="Phobius"/>
    </source>
</evidence>
<dbReference type="EMBL" id="JAPDSH010000003">
    <property type="protein sequence ID" value="MDF0479570.1"/>
    <property type="molecule type" value="Genomic_DNA"/>
</dbReference>
<organism evidence="2 3">
    <name type="scientific">Vagococcus proximus</name>
    <dbReference type="NCBI Taxonomy" id="2991417"/>
    <lineage>
        <taxon>Bacteria</taxon>
        <taxon>Bacillati</taxon>
        <taxon>Bacillota</taxon>
        <taxon>Bacilli</taxon>
        <taxon>Lactobacillales</taxon>
        <taxon>Enterococcaceae</taxon>
        <taxon>Vagococcus</taxon>
    </lineage>
</organism>
<reference evidence="2" key="1">
    <citation type="submission" date="2022-10" db="EMBL/GenBank/DDBJ databases">
        <title>Vagococcus sp. isolated from poultry meat.</title>
        <authorList>
            <person name="Johansson P."/>
            <person name="Bjorkroth J."/>
        </authorList>
    </citation>
    <scope>NUCLEOTIDE SEQUENCE</scope>
    <source>
        <strain evidence="2">PNs007</strain>
    </source>
</reference>
<sequence length="111" mass="12530">MKSKLCFFIGFIVVMGCFIGVSSSAKEVNSDERSQTSVTFLPNPSWPLHPKSIKVTTQHRGRLPQTGEEKVSRLWGGSSLVVVGIMGLYFRWRVLDNKKSNKGEFKHEKND</sequence>
<gene>
    <name evidence="2" type="ORF">OL233_04635</name>
</gene>
<evidence type="ECO:0008006" key="4">
    <source>
        <dbReference type="Google" id="ProtNLM"/>
    </source>
</evidence>
<keyword evidence="1" id="KW-1133">Transmembrane helix</keyword>
<evidence type="ECO:0000313" key="2">
    <source>
        <dbReference type="EMBL" id="MDF0479570.1"/>
    </source>
</evidence>
<keyword evidence="1" id="KW-0812">Transmembrane</keyword>
<comment type="caution">
    <text evidence="2">The sequence shown here is derived from an EMBL/GenBank/DDBJ whole genome shotgun (WGS) entry which is preliminary data.</text>
</comment>
<feature type="transmembrane region" description="Helical" evidence="1">
    <location>
        <begin position="74"/>
        <end position="92"/>
    </location>
</feature>
<keyword evidence="3" id="KW-1185">Reference proteome</keyword>
<dbReference type="Proteomes" id="UP001147148">
    <property type="component" value="Unassembled WGS sequence"/>
</dbReference>
<dbReference type="PROSITE" id="PS51257">
    <property type="entry name" value="PROKAR_LIPOPROTEIN"/>
    <property type="match status" value="1"/>
</dbReference>
<dbReference type="RefSeq" id="WP_275471206.1">
    <property type="nucleotide sequence ID" value="NZ_JAPDSH010000003.1"/>
</dbReference>
<evidence type="ECO:0000313" key="3">
    <source>
        <dbReference type="Proteomes" id="UP001147148"/>
    </source>
</evidence>
<name>A0ABT5X0P0_9ENTE</name>